<dbReference type="AlphaFoldDB" id="A0A383BV68"/>
<protein>
    <submittedName>
        <fullName evidence="2">Uncharacterized protein</fullName>
    </submittedName>
</protein>
<accession>A0A383BV68</accession>
<sequence>GNALYVHFRFPATQLASNLLLSAIAQLYALSGKSCRFRIVGAL</sequence>
<organism evidence="2">
    <name type="scientific">marine metagenome</name>
    <dbReference type="NCBI Taxonomy" id="408172"/>
    <lineage>
        <taxon>unclassified sequences</taxon>
        <taxon>metagenomes</taxon>
        <taxon>ecological metagenomes</taxon>
    </lineage>
</organism>
<keyword evidence="1" id="KW-0812">Transmembrane</keyword>
<feature type="non-terminal residue" evidence="2">
    <location>
        <position position="1"/>
    </location>
</feature>
<name>A0A383BV68_9ZZZZ</name>
<dbReference type="EMBL" id="UINC01203064">
    <property type="protein sequence ID" value="SVE23145.1"/>
    <property type="molecule type" value="Genomic_DNA"/>
</dbReference>
<reference evidence="2" key="1">
    <citation type="submission" date="2018-05" db="EMBL/GenBank/DDBJ databases">
        <authorList>
            <person name="Lanie J.A."/>
            <person name="Ng W.-L."/>
            <person name="Kazmierczak K.M."/>
            <person name="Andrzejewski T.M."/>
            <person name="Davidsen T.M."/>
            <person name="Wayne K.J."/>
            <person name="Tettelin H."/>
            <person name="Glass J.I."/>
            <person name="Rusch D."/>
            <person name="Podicherti R."/>
            <person name="Tsui H.-C.T."/>
            <person name="Winkler M.E."/>
        </authorList>
    </citation>
    <scope>NUCLEOTIDE SEQUENCE</scope>
</reference>
<feature type="transmembrane region" description="Helical" evidence="1">
    <location>
        <begin position="12"/>
        <end position="30"/>
    </location>
</feature>
<gene>
    <name evidence="2" type="ORF">METZ01_LOCUS475999</name>
</gene>
<keyword evidence="1" id="KW-1133">Transmembrane helix</keyword>
<evidence type="ECO:0000313" key="2">
    <source>
        <dbReference type="EMBL" id="SVE23145.1"/>
    </source>
</evidence>
<keyword evidence="1" id="KW-0472">Membrane</keyword>
<evidence type="ECO:0000256" key="1">
    <source>
        <dbReference type="SAM" id="Phobius"/>
    </source>
</evidence>
<proteinExistence type="predicted"/>